<reference evidence="3" key="1">
    <citation type="submission" date="2017-09" db="EMBL/GenBank/DDBJ databases">
        <title>Depth-based differentiation of microbial function through sediment-hosted aquifers and enrichment of novel symbionts in the deep terrestrial subsurface.</title>
        <authorList>
            <person name="Probst A.J."/>
            <person name="Ladd B."/>
            <person name="Jarett J.K."/>
            <person name="Geller-Mcgrath D.E."/>
            <person name="Sieber C.M.K."/>
            <person name="Emerson J.B."/>
            <person name="Anantharaman K."/>
            <person name="Thomas B.C."/>
            <person name="Malmstrom R."/>
            <person name="Stieglmeier M."/>
            <person name="Klingl A."/>
            <person name="Woyke T."/>
            <person name="Ryan C.M."/>
            <person name="Banfield J.F."/>
        </authorList>
    </citation>
    <scope>NUCLEOTIDE SEQUENCE [LARGE SCALE GENOMIC DNA]</scope>
</reference>
<dbReference type="GO" id="GO:0008168">
    <property type="term" value="F:methyltransferase activity"/>
    <property type="evidence" value="ECO:0007669"/>
    <property type="project" value="TreeGrafter"/>
</dbReference>
<dbReference type="AlphaFoldDB" id="A0A2H0V3D0"/>
<accession>A0A2H0V3D0</accession>
<name>A0A2H0V3D0_9BACT</name>
<evidence type="ECO:0000259" key="1">
    <source>
        <dbReference type="Pfam" id="PF13649"/>
    </source>
</evidence>
<dbReference type="InterPro" id="IPR041698">
    <property type="entry name" value="Methyltransf_25"/>
</dbReference>
<dbReference type="CDD" id="cd02440">
    <property type="entry name" value="AdoMet_MTases"/>
    <property type="match status" value="1"/>
</dbReference>
<sequence>MQQKVWEQEYKKGQLVSKSLQPQKDFFRLMRIIKKLGFEIENKNVLDLGSGTGRNSLYLSELGANVTGMEISDTAIAVGEAVAKEEKFKVEFLNKSIGDEYPFDDNKFDLVMDLTSSNSLDEKEREVYLNEVNRVLKPGGYLLIRTLTKDGDKNAKKLLELYPAGEKDTYILPEVNLKEHVWIRDEFEKFYGEYFEINEIWTKEGYCRMNNQSYKRKYILAVLVKK</sequence>
<protein>
    <recommendedName>
        <fullName evidence="1">Methyltransferase domain-containing protein</fullName>
    </recommendedName>
</protein>
<comment type="caution">
    <text evidence="2">The sequence shown here is derived from an EMBL/GenBank/DDBJ whole genome shotgun (WGS) entry which is preliminary data.</text>
</comment>
<evidence type="ECO:0000313" key="2">
    <source>
        <dbReference type="EMBL" id="PIR93601.1"/>
    </source>
</evidence>
<gene>
    <name evidence="2" type="ORF">COT97_05795</name>
</gene>
<dbReference type="Proteomes" id="UP000229901">
    <property type="component" value="Unassembled WGS sequence"/>
</dbReference>
<proteinExistence type="predicted"/>
<feature type="domain" description="Methyltransferase" evidence="1">
    <location>
        <begin position="45"/>
        <end position="140"/>
    </location>
</feature>
<dbReference type="EMBL" id="PFAP01000051">
    <property type="protein sequence ID" value="PIR93601.1"/>
    <property type="molecule type" value="Genomic_DNA"/>
</dbReference>
<dbReference type="InterPro" id="IPR050508">
    <property type="entry name" value="Methyltransf_Superfamily"/>
</dbReference>
<organism evidence="2 3">
    <name type="scientific">Candidatus Falkowbacteria bacterium CG10_big_fil_rev_8_21_14_0_10_39_11</name>
    <dbReference type="NCBI Taxonomy" id="1974565"/>
    <lineage>
        <taxon>Bacteria</taxon>
        <taxon>Candidatus Falkowiibacteriota</taxon>
    </lineage>
</organism>
<dbReference type="PANTHER" id="PTHR42912">
    <property type="entry name" value="METHYLTRANSFERASE"/>
    <property type="match status" value="1"/>
</dbReference>
<dbReference type="Pfam" id="PF13649">
    <property type="entry name" value="Methyltransf_25"/>
    <property type="match status" value="1"/>
</dbReference>
<dbReference type="SUPFAM" id="SSF53335">
    <property type="entry name" value="S-adenosyl-L-methionine-dependent methyltransferases"/>
    <property type="match status" value="1"/>
</dbReference>
<dbReference type="InterPro" id="IPR029063">
    <property type="entry name" value="SAM-dependent_MTases_sf"/>
</dbReference>
<evidence type="ECO:0000313" key="3">
    <source>
        <dbReference type="Proteomes" id="UP000229901"/>
    </source>
</evidence>
<dbReference type="Gene3D" id="3.40.50.150">
    <property type="entry name" value="Vaccinia Virus protein VP39"/>
    <property type="match status" value="1"/>
</dbReference>